<gene>
    <name evidence="1" type="ORF">C7H19_16200</name>
</gene>
<reference evidence="1 2" key="1">
    <citation type="submission" date="2018-03" db="EMBL/GenBank/DDBJ databases">
        <title>The ancient ancestry and fast evolution of plastids.</title>
        <authorList>
            <person name="Moore K.R."/>
            <person name="Magnabosco C."/>
            <person name="Momper L."/>
            <person name="Gold D.A."/>
            <person name="Bosak T."/>
            <person name="Fournier G.P."/>
        </authorList>
    </citation>
    <scope>NUCLEOTIDE SEQUENCE [LARGE SCALE GENOMIC DNA]</scope>
    <source>
        <strain evidence="1 2">CCALA 016</strain>
    </source>
</reference>
<reference evidence="1 2" key="2">
    <citation type="submission" date="2018-03" db="EMBL/GenBank/DDBJ databases">
        <authorList>
            <person name="Keele B.F."/>
        </authorList>
    </citation>
    <scope>NUCLEOTIDE SEQUENCE [LARGE SCALE GENOMIC DNA]</scope>
    <source>
        <strain evidence="1 2">CCALA 016</strain>
    </source>
</reference>
<organism evidence="1 2">
    <name type="scientific">Aphanothece hegewaldii CCALA 016</name>
    <dbReference type="NCBI Taxonomy" id="2107694"/>
    <lineage>
        <taxon>Bacteria</taxon>
        <taxon>Bacillati</taxon>
        <taxon>Cyanobacteriota</taxon>
        <taxon>Cyanophyceae</taxon>
        <taxon>Oscillatoriophycideae</taxon>
        <taxon>Chroococcales</taxon>
        <taxon>Aphanothecaceae</taxon>
        <taxon>Aphanothece</taxon>
    </lineage>
</organism>
<proteinExistence type="predicted"/>
<dbReference type="RefSeq" id="WP_106457964.1">
    <property type="nucleotide sequence ID" value="NZ_PXOH01000019.1"/>
</dbReference>
<name>A0A2T1LV41_9CHRO</name>
<keyword evidence="2" id="KW-1185">Reference proteome</keyword>
<dbReference type="OrthoDB" id="447089at2"/>
<dbReference type="EMBL" id="PXOH01000019">
    <property type="protein sequence ID" value="PSF35552.1"/>
    <property type="molecule type" value="Genomic_DNA"/>
</dbReference>
<sequence>MLVSTFELLVKPQLPEEMDLPATIPGEIKDKITKLSRTVIQGYFLTISNLNAFNATISLVFTVVLQPPLKIKDLLGSKEAPAAGDLIGFLDVKETNLIANIRPDFSPNKIRFTRTIPASETGLFLLQPNILKPELLDGKKFEVRGYVEVFISSLSTGFNSARLLITPEQRGTFYTNLEADPVQLDQIAYALPTAHGGSLFELSFQ</sequence>
<comment type="caution">
    <text evidence="1">The sequence shown here is derived from an EMBL/GenBank/DDBJ whole genome shotgun (WGS) entry which is preliminary data.</text>
</comment>
<protein>
    <submittedName>
        <fullName evidence="1">Uncharacterized protein</fullName>
    </submittedName>
</protein>
<evidence type="ECO:0000313" key="1">
    <source>
        <dbReference type="EMBL" id="PSF35552.1"/>
    </source>
</evidence>
<dbReference type="Proteomes" id="UP000239001">
    <property type="component" value="Unassembled WGS sequence"/>
</dbReference>
<evidence type="ECO:0000313" key="2">
    <source>
        <dbReference type="Proteomes" id="UP000239001"/>
    </source>
</evidence>
<accession>A0A2T1LV41</accession>
<dbReference type="AlphaFoldDB" id="A0A2T1LV41"/>